<feature type="region of interest" description="Disordered" evidence="2">
    <location>
        <begin position="251"/>
        <end position="290"/>
    </location>
</feature>
<feature type="region of interest" description="Disordered" evidence="2">
    <location>
        <begin position="487"/>
        <end position="517"/>
    </location>
</feature>
<feature type="region of interest" description="Disordered" evidence="2">
    <location>
        <begin position="205"/>
        <end position="238"/>
    </location>
</feature>
<evidence type="ECO:0000256" key="1">
    <source>
        <dbReference type="SAM" id="Coils"/>
    </source>
</evidence>
<reference evidence="3 4" key="1">
    <citation type="submission" date="2023-09" db="EMBL/GenBank/DDBJ databases">
        <title>Pangenome analysis of Batrachochytrium dendrobatidis and related Chytrids.</title>
        <authorList>
            <person name="Yacoub M.N."/>
            <person name="Stajich J.E."/>
            <person name="James T.Y."/>
        </authorList>
    </citation>
    <scope>NUCLEOTIDE SEQUENCE [LARGE SCALE GENOMIC DNA]</scope>
    <source>
        <strain evidence="3 4">JEL0888</strain>
    </source>
</reference>
<feature type="region of interest" description="Disordered" evidence="2">
    <location>
        <begin position="1"/>
        <end position="107"/>
    </location>
</feature>
<name>A0ABR4N9N9_9FUNG</name>
<gene>
    <name evidence="3" type="ORF">HK105_204347</name>
</gene>
<feature type="compositionally biased region" description="Low complexity" evidence="2">
    <location>
        <begin position="538"/>
        <end position="550"/>
    </location>
</feature>
<dbReference type="Proteomes" id="UP001527925">
    <property type="component" value="Unassembled WGS sequence"/>
</dbReference>
<evidence type="ECO:0000256" key="2">
    <source>
        <dbReference type="SAM" id="MobiDB-lite"/>
    </source>
</evidence>
<protein>
    <submittedName>
        <fullName evidence="3">Uncharacterized protein</fullName>
    </submittedName>
</protein>
<feature type="compositionally biased region" description="Pro residues" evidence="2">
    <location>
        <begin position="62"/>
        <end position="72"/>
    </location>
</feature>
<evidence type="ECO:0000313" key="3">
    <source>
        <dbReference type="EMBL" id="KAL2916256.1"/>
    </source>
</evidence>
<feature type="compositionally biased region" description="Basic and acidic residues" evidence="2">
    <location>
        <begin position="377"/>
        <end position="391"/>
    </location>
</feature>
<evidence type="ECO:0000313" key="4">
    <source>
        <dbReference type="Proteomes" id="UP001527925"/>
    </source>
</evidence>
<organism evidence="3 4">
    <name type="scientific">Polyrhizophydium stewartii</name>
    <dbReference type="NCBI Taxonomy" id="2732419"/>
    <lineage>
        <taxon>Eukaryota</taxon>
        <taxon>Fungi</taxon>
        <taxon>Fungi incertae sedis</taxon>
        <taxon>Chytridiomycota</taxon>
        <taxon>Chytridiomycota incertae sedis</taxon>
        <taxon>Chytridiomycetes</taxon>
        <taxon>Rhizophydiales</taxon>
        <taxon>Rhizophydiales incertae sedis</taxon>
        <taxon>Polyrhizophydium</taxon>
    </lineage>
</organism>
<sequence length="590" mass="62971">MQPAPPSGARPAAPQWGPSDAQQQPHKLRARSPSWMQVPSFVPLRMPLPLPESMPPRSFAVRPPPAQQPPGPQRARARSASPGRRQLPTAAPPPRKRIPSPDRLPASAPVGLQLSPLHLADRKRLATLIHNLAVVETQRRHLASQVDSAVRQRQEVETELGKARSESTQLTDRHQQLIHELNQTRDRLAHSEAQVLELKSMIVEQQQRMQSAAPPAPPPPQPGQTNSIATSPIPDMTSALHDDKLSAIQKKIASRTRRSPEQDPALQPSESDPPSGSSAQTPSEIEPQRMRGHLESRLFTILQQRTYERAQRLRQDNDDISGGSASLASLKSSSLPSQDHVASQVQRLLAKRATVPSAAIPQGPQRRPEAVRSTTDQARREPAESRGRKDMATSPLYQAASLPPHMQYHPHVAAQMPQAFARAPGFLASSFAPGTQHPAGAALLSGPSVGSAQASYAALSGGTCSCPTCMSSLSSILVGTSSGTPSILSSMPSSGSSAPVASLPVQQQVPVRGSPARSATGERIIEIAGSPFLRQAGLAQQARAASTEPTAPAPSQIPIPPSLAPRDASLLFANDTSMLKPLAQIVRELA</sequence>
<feature type="coiled-coil region" evidence="1">
    <location>
        <begin position="146"/>
        <end position="201"/>
    </location>
</feature>
<accession>A0ABR4N9N9</accession>
<keyword evidence="1" id="KW-0175">Coiled coil</keyword>
<comment type="caution">
    <text evidence="3">The sequence shown here is derived from an EMBL/GenBank/DDBJ whole genome shotgun (WGS) entry which is preliminary data.</text>
</comment>
<feature type="region of interest" description="Disordered" evidence="2">
    <location>
        <begin position="538"/>
        <end position="561"/>
    </location>
</feature>
<proteinExistence type="predicted"/>
<feature type="compositionally biased region" description="Low complexity" evidence="2">
    <location>
        <begin position="487"/>
        <end position="505"/>
    </location>
</feature>
<feature type="compositionally biased region" description="Low complexity" evidence="2">
    <location>
        <begin position="321"/>
        <end position="337"/>
    </location>
</feature>
<dbReference type="EMBL" id="JADGIZ020000018">
    <property type="protein sequence ID" value="KAL2916256.1"/>
    <property type="molecule type" value="Genomic_DNA"/>
</dbReference>
<feature type="region of interest" description="Disordered" evidence="2">
    <location>
        <begin position="313"/>
        <end position="394"/>
    </location>
</feature>
<feature type="compositionally biased region" description="Pro residues" evidence="2">
    <location>
        <begin position="551"/>
        <end position="561"/>
    </location>
</feature>
<keyword evidence="4" id="KW-1185">Reference proteome</keyword>
<feature type="compositionally biased region" description="Polar residues" evidence="2">
    <location>
        <begin position="268"/>
        <end position="283"/>
    </location>
</feature>